<gene>
    <name evidence="3" type="ORF">FIL70_11630</name>
</gene>
<accession>A0A5B8CI51</accession>
<dbReference type="Pfam" id="PF08530">
    <property type="entry name" value="PepX_C"/>
    <property type="match status" value="1"/>
</dbReference>
<dbReference type="InterPro" id="IPR008979">
    <property type="entry name" value="Galactose-bd-like_sf"/>
</dbReference>
<dbReference type="InterPro" id="IPR050585">
    <property type="entry name" value="Xaa-Pro_dipeptidyl-ppase/CocE"/>
</dbReference>
<proteinExistence type="predicted"/>
<dbReference type="SUPFAM" id="SSF53474">
    <property type="entry name" value="alpha/beta-Hydrolases"/>
    <property type="match status" value="1"/>
</dbReference>
<dbReference type="GO" id="GO:0008239">
    <property type="term" value="F:dipeptidyl-peptidase activity"/>
    <property type="evidence" value="ECO:0007669"/>
    <property type="project" value="InterPro"/>
</dbReference>
<dbReference type="AlphaFoldDB" id="A0A5B8CI51"/>
<dbReference type="SMART" id="SM00939">
    <property type="entry name" value="PepX_C"/>
    <property type="match status" value="1"/>
</dbReference>
<dbReference type="KEGG" id="sufl:FIL70_11630"/>
<dbReference type="EMBL" id="CP041016">
    <property type="protein sequence ID" value="QDC37777.1"/>
    <property type="molecule type" value="Genomic_DNA"/>
</dbReference>
<dbReference type="PANTHER" id="PTHR43056:SF10">
    <property type="entry name" value="COCE_NOND FAMILY, PUTATIVE (AFU_ORTHOLOGUE AFUA_7G00600)-RELATED"/>
    <property type="match status" value="1"/>
</dbReference>
<name>A0A5B8CI51_SPHSA</name>
<reference evidence="3 4" key="1">
    <citation type="submission" date="2019-06" db="EMBL/GenBank/DDBJ databases">
        <title>Genome organization and adaptive potential of archetypical organophosphate degarding Sphingobium fuliginis ATCC 27551.</title>
        <authorList>
            <person name="Sarwar A."/>
            <person name="Parthasarathy S."/>
            <person name="Singh C."/>
            <person name="Siddavattam D."/>
        </authorList>
    </citation>
    <scope>NUCLEOTIDE SEQUENCE [LARGE SCALE GENOMIC DNA]</scope>
    <source>
        <strain evidence="3 4">ATCC 27551</strain>
    </source>
</reference>
<dbReference type="Gene3D" id="1.10.3020.20">
    <property type="match status" value="1"/>
</dbReference>
<dbReference type="NCBIfam" id="TIGR00976">
    <property type="entry name" value="CocE_NonD"/>
    <property type="match status" value="1"/>
</dbReference>
<dbReference type="InterPro" id="IPR013736">
    <property type="entry name" value="Xaa-Pro_dipept_C"/>
</dbReference>
<evidence type="ECO:0000313" key="4">
    <source>
        <dbReference type="Proteomes" id="UP000311469"/>
    </source>
</evidence>
<dbReference type="InterPro" id="IPR000383">
    <property type="entry name" value="Xaa-Pro-like_dom"/>
</dbReference>
<feature type="domain" description="Xaa-Pro dipeptidyl-peptidase C-terminal" evidence="2">
    <location>
        <begin position="318"/>
        <end position="571"/>
    </location>
</feature>
<evidence type="ECO:0000313" key="3">
    <source>
        <dbReference type="EMBL" id="QDC37777.1"/>
    </source>
</evidence>
<dbReference type="InterPro" id="IPR005674">
    <property type="entry name" value="CocE/Ser_esterase"/>
</dbReference>
<dbReference type="Gene3D" id="3.40.50.1820">
    <property type="entry name" value="alpha/beta hydrolase"/>
    <property type="match status" value="1"/>
</dbReference>
<evidence type="ECO:0000256" key="1">
    <source>
        <dbReference type="ARBA" id="ARBA00022801"/>
    </source>
</evidence>
<dbReference type="PANTHER" id="PTHR43056">
    <property type="entry name" value="PEPTIDASE S9 PROLYL OLIGOPEPTIDASE"/>
    <property type="match status" value="1"/>
</dbReference>
<protein>
    <submittedName>
        <fullName evidence="3">CocE/NonD family hydrolase</fullName>
    </submittedName>
</protein>
<dbReference type="Proteomes" id="UP000311469">
    <property type="component" value="Chromosome cSF1"/>
</dbReference>
<organism evidence="3 4">
    <name type="scientific">Sphingobium fuliginis ATCC 27551</name>
    <dbReference type="NCBI Taxonomy" id="1208342"/>
    <lineage>
        <taxon>Bacteria</taxon>
        <taxon>Pseudomonadati</taxon>
        <taxon>Pseudomonadota</taxon>
        <taxon>Alphaproteobacteria</taxon>
        <taxon>Sphingomonadales</taxon>
        <taxon>Sphingomonadaceae</taxon>
        <taxon>Sphingobium</taxon>
    </lineage>
</organism>
<dbReference type="InterPro" id="IPR029058">
    <property type="entry name" value="AB_hydrolase_fold"/>
</dbReference>
<evidence type="ECO:0000259" key="2">
    <source>
        <dbReference type="SMART" id="SM00939"/>
    </source>
</evidence>
<keyword evidence="1 3" id="KW-0378">Hydrolase</keyword>
<dbReference type="RefSeq" id="WP_140042343.1">
    <property type="nucleotide sequence ID" value="NZ_CP041016.1"/>
</dbReference>
<sequence>MNETTEIRNGLCVSWNVPIPARDGTILRADIFRPADGGRCPALLSYGPYAKGLAFQDGYPAQWESLIRDYPEVARDTTTELAVWETPDPERWVPFGYAIVRVDSRGAGQSPGMIDPWSTDESKDLYDCIEWAAAQAWCTGRVGLAGVSYYAMNQWTVAAMQPPHLAAICPFEGASDLYRDGIRHGGILSTFLQRWFPVQVLHVQNGLGSRAPISRMTGTGIAGDVDLSDEELSARRVDIAQLVQEAVFENEYTESRTADLSKITVPLLSCGNWGGQGMHLRGNVEGFLGAGSNQKWLELHGREHWTEFYTDYGVALQRQFFDHFLKGADNGWDKRPPVLLQVRHVDGFVEREEAEWPIARTRWTDFHLDASRLSLSRTALDTEASIGFQALSESVTFWSDPFEEDTEITGPLAAKLFAASTTTDADIFLALRLYDPDRKEVLFVGATDPNCPLSLGWLRASHRKLDAQRSLPYRPFHPHDRAEPLEPGARYELDIEIWPTSIVVPKGFMVAVTISGTDYHHDLPEPWPQVYGVPLRGVSVMTHDDPVDRPAAIFGGVTTIFTGGASRSAIAVPIVPPKGER</sequence>
<dbReference type="SUPFAM" id="SSF49785">
    <property type="entry name" value="Galactose-binding domain-like"/>
    <property type="match status" value="1"/>
</dbReference>
<dbReference type="Gene3D" id="2.60.120.260">
    <property type="entry name" value="Galactose-binding domain-like"/>
    <property type="match status" value="1"/>
</dbReference>
<dbReference type="Pfam" id="PF02129">
    <property type="entry name" value="Peptidase_S15"/>
    <property type="match status" value="1"/>
</dbReference>